<accession>A0A0L9U6D5</accession>
<reference evidence="2" key="1">
    <citation type="journal article" date="2015" name="Proc. Natl. Acad. Sci. U.S.A.">
        <title>Genome sequencing of adzuki bean (Vigna angularis) provides insight into high starch and low fat accumulation and domestication.</title>
        <authorList>
            <person name="Yang K."/>
            <person name="Tian Z."/>
            <person name="Chen C."/>
            <person name="Luo L."/>
            <person name="Zhao B."/>
            <person name="Wang Z."/>
            <person name="Yu L."/>
            <person name="Li Y."/>
            <person name="Sun Y."/>
            <person name="Li W."/>
            <person name="Chen Y."/>
            <person name="Li Y."/>
            <person name="Zhang Y."/>
            <person name="Ai D."/>
            <person name="Zhao J."/>
            <person name="Shang C."/>
            <person name="Ma Y."/>
            <person name="Wu B."/>
            <person name="Wang M."/>
            <person name="Gao L."/>
            <person name="Sun D."/>
            <person name="Zhang P."/>
            <person name="Guo F."/>
            <person name="Wang W."/>
            <person name="Li Y."/>
            <person name="Wang J."/>
            <person name="Varshney R.K."/>
            <person name="Wang J."/>
            <person name="Ling H.Q."/>
            <person name="Wan P."/>
        </authorList>
    </citation>
    <scope>NUCLEOTIDE SEQUENCE</scope>
    <source>
        <strain evidence="2">cv. Jingnong 6</strain>
    </source>
</reference>
<evidence type="ECO:0000313" key="1">
    <source>
        <dbReference type="EMBL" id="KOM38388.1"/>
    </source>
</evidence>
<organism evidence="1 2">
    <name type="scientific">Phaseolus angularis</name>
    <name type="common">Azuki bean</name>
    <name type="synonym">Vigna angularis</name>
    <dbReference type="NCBI Taxonomy" id="3914"/>
    <lineage>
        <taxon>Eukaryota</taxon>
        <taxon>Viridiplantae</taxon>
        <taxon>Streptophyta</taxon>
        <taxon>Embryophyta</taxon>
        <taxon>Tracheophyta</taxon>
        <taxon>Spermatophyta</taxon>
        <taxon>Magnoliopsida</taxon>
        <taxon>eudicotyledons</taxon>
        <taxon>Gunneridae</taxon>
        <taxon>Pentapetalae</taxon>
        <taxon>rosids</taxon>
        <taxon>fabids</taxon>
        <taxon>Fabales</taxon>
        <taxon>Fabaceae</taxon>
        <taxon>Papilionoideae</taxon>
        <taxon>50 kb inversion clade</taxon>
        <taxon>NPAAA clade</taxon>
        <taxon>indigoferoid/millettioid clade</taxon>
        <taxon>Phaseoleae</taxon>
        <taxon>Vigna</taxon>
    </lineage>
</organism>
<dbReference type="Gramene" id="KOM38388">
    <property type="protein sequence ID" value="KOM38388"/>
    <property type="gene ID" value="LR48_Vigan03g177000"/>
</dbReference>
<dbReference type="AlphaFoldDB" id="A0A0L9U6D5"/>
<protein>
    <submittedName>
        <fullName evidence="1">Uncharacterized protein</fullName>
    </submittedName>
</protein>
<sequence length="124" mass="14044">MMLMRDEDARGGDDFNVIRVLQFGGSFRLGFWGWLRFLAGFEGEIEVDACQDIKDDGDGVKEIGVFTVENGGEDELSRVLSVFAIWMVDGRMKEFSRWSEVTRGGASMEVMRFTVVAGRRWLCS</sequence>
<dbReference type="EMBL" id="CM003373">
    <property type="protein sequence ID" value="KOM38388.1"/>
    <property type="molecule type" value="Genomic_DNA"/>
</dbReference>
<proteinExistence type="predicted"/>
<dbReference type="Proteomes" id="UP000053144">
    <property type="component" value="Chromosome 3"/>
</dbReference>
<gene>
    <name evidence="1" type="ORF">LR48_Vigan03g177000</name>
</gene>
<evidence type="ECO:0000313" key="2">
    <source>
        <dbReference type="Proteomes" id="UP000053144"/>
    </source>
</evidence>
<name>A0A0L9U6D5_PHAAN</name>